<evidence type="ECO:0000256" key="6">
    <source>
        <dbReference type="ARBA" id="ARBA00025166"/>
    </source>
</evidence>
<evidence type="ECO:0000256" key="4">
    <source>
        <dbReference type="ARBA" id="ARBA00022573"/>
    </source>
</evidence>
<sequence length="467" mass="51799">MAIIISSSMSDSGKSLLTAVLVKHLRGIPFKAQNMSLNSFPTKDGGEIAFIQAFQAIGGGLAPQRFMNPVLLKPSGKGIEVIVWGESQGNLSAEEYYSKIGIIWEKINSVISKEMVIESAGGIGEPNFIERDISGFKIMQRGVPSVLVLDIERGGAFASAYGIYNMLPSSVRDKLKGFIINKFRGDEKLLDQAISWLENRTSMKYLGVIPYDERLRIMAEDSMNVSDLGDGELEVGVISYPYMSNFNEFHVFANSNARLRFITKPSQLSKADLVILPGTRNTKISLTWLIERGFLDVLKRKTVLGICGGFQIMGNKLLDPFGLEAGEPSSYEGLGLLPINVKFRSEKVVSISRARSDFGSIDGYEIRRGDIDYIRHKPLLQIEYRNGAKVEIEDGAWNENFIGLSIHGSLYSEGGKAILKQLGIKIGSSSLEDDIKKSVNLAYDIIKDKVDLERIEQIYIENDRNET</sequence>
<dbReference type="InterPro" id="IPR011698">
    <property type="entry name" value="GATase_3"/>
</dbReference>
<evidence type="ECO:0000256" key="5">
    <source>
        <dbReference type="ARBA" id="ARBA00022962"/>
    </source>
</evidence>
<evidence type="ECO:0000256" key="7">
    <source>
        <dbReference type="HAMAP-Rule" id="MF_00028"/>
    </source>
</evidence>
<dbReference type="SUPFAM" id="SSF52540">
    <property type="entry name" value="P-loop containing nucleoside triphosphate hydrolases"/>
    <property type="match status" value="1"/>
</dbReference>
<evidence type="ECO:0000313" key="11">
    <source>
        <dbReference type="Proteomes" id="UP000007812"/>
    </source>
</evidence>
<feature type="active site" evidence="7">
    <location>
        <position position="407"/>
    </location>
</feature>
<dbReference type="UniPathway" id="UPA00148"/>
<dbReference type="PANTHER" id="PTHR21343">
    <property type="entry name" value="DETHIOBIOTIN SYNTHETASE"/>
    <property type="match status" value="1"/>
</dbReference>
<dbReference type="PATRIC" id="fig|1006006.8.peg.1879"/>
<evidence type="ECO:0000256" key="3">
    <source>
        <dbReference type="ARBA" id="ARBA00014921"/>
    </source>
</evidence>
<comment type="function">
    <text evidence="6 7">Catalyzes amidations at positions B, D, E, and G on adenosylcobyrinic A,C-diamide. NH(2) groups are provided by glutamine, and one molecule of ATP is hydrogenolyzed for each amidation.</text>
</comment>
<evidence type="ECO:0000313" key="10">
    <source>
        <dbReference type="EMBL" id="AEB95976.1"/>
    </source>
</evidence>
<name>F4G189_METCR</name>
<dbReference type="Pfam" id="PF07685">
    <property type="entry name" value="GATase_3"/>
    <property type="match status" value="1"/>
</dbReference>
<feature type="active site" description="Nucleophile" evidence="7">
    <location>
        <position position="307"/>
    </location>
</feature>
<evidence type="ECO:0000256" key="1">
    <source>
        <dbReference type="ARBA" id="ARBA00004953"/>
    </source>
</evidence>
<dbReference type="OrthoDB" id="53136at2157"/>
<dbReference type="GO" id="GO:0003824">
    <property type="term" value="F:catalytic activity"/>
    <property type="evidence" value="ECO:0007669"/>
    <property type="project" value="InterPro"/>
</dbReference>
<dbReference type="InterPro" id="IPR004459">
    <property type="entry name" value="CobQ_synth"/>
</dbReference>
<dbReference type="GO" id="GO:0015420">
    <property type="term" value="F:ABC-type vitamin B12 transporter activity"/>
    <property type="evidence" value="ECO:0007669"/>
    <property type="project" value="UniProtKB-UniRule"/>
</dbReference>
<dbReference type="eggNOG" id="arCOG00105">
    <property type="taxonomic scope" value="Archaea"/>
</dbReference>
<dbReference type="Pfam" id="PF01656">
    <property type="entry name" value="CbiA"/>
    <property type="match status" value="1"/>
</dbReference>
<reference evidence="10 11" key="1">
    <citation type="journal article" date="2011" name="J. Bacteriol.">
        <title>Complete genome sequence of Metallosphaera cuprina, a metal sulfide-oxidizing archaeon from a hot spring.</title>
        <authorList>
            <person name="Liu L.J."/>
            <person name="You X.Y."/>
            <person name="Zheng H."/>
            <person name="Wang S."/>
            <person name="Jiang C.Y."/>
            <person name="Liu S.J."/>
        </authorList>
    </citation>
    <scope>NUCLEOTIDE SEQUENCE [LARGE SCALE GENOMIC DNA]</scope>
    <source>
        <strain evidence="10 11">Ar-4</strain>
    </source>
</reference>
<dbReference type="HOGENOM" id="CLU_019250_2_2_2"/>
<dbReference type="AlphaFoldDB" id="F4G189"/>
<evidence type="ECO:0000256" key="2">
    <source>
        <dbReference type="ARBA" id="ARBA00006205"/>
    </source>
</evidence>
<proteinExistence type="inferred from homology"/>
<dbReference type="HAMAP" id="MF_00028">
    <property type="entry name" value="CobQ"/>
    <property type="match status" value="1"/>
</dbReference>
<dbReference type="CDD" id="cd01750">
    <property type="entry name" value="GATase1_CobQ"/>
    <property type="match status" value="1"/>
</dbReference>
<dbReference type="EMBL" id="CP002656">
    <property type="protein sequence ID" value="AEB95976.1"/>
    <property type="molecule type" value="Genomic_DNA"/>
</dbReference>
<feature type="domain" description="CobQ/CobB/MinD/ParA nucleotide binding" evidence="8">
    <location>
        <begin position="3"/>
        <end position="220"/>
    </location>
</feature>
<comment type="pathway">
    <text evidence="1 7">Cofactor biosynthesis; adenosylcobalamin biosynthesis.</text>
</comment>
<accession>F4G189</accession>
<dbReference type="InterPro" id="IPR027417">
    <property type="entry name" value="P-loop_NTPase"/>
</dbReference>
<organism evidence="10 11">
    <name type="scientific">Metallosphaera cuprina (strain Ar-4)</name>
    <dbReference type="NCBI Taxonomy" id="1006006"/>
    <lineage>
        <taxon>Archaea</taxon>
        <taxon>Thermoproteota</taxon>
        <taxon>Thermoprotei</taxon>
        <taxon>Sulfolobales</taxon>
        <taxon>Sulfolobaceae</taxon>
        <taxon>Metallosphaera</taxon>
    </lineage>
</organism>
<dbReference type="GO" id="GO:0009236">
    <property type="term" value="P:cobalamin biosynthetic process"/>
    <property type="evidence" value="ECO:0007669"/>
    <property type="project" value="UniProtKB-UniRule"/>
</dbReference>
<keyword evidence="5 7" id="KW-0315">Glutamine amidotransferase</keyword>
<dbReference type="InterPro" id="IPR002586">
    <property type="entry name" value="CobQ/CobB/MinD/ParA_Nub-bd_dom"/>
</dbReference>
<evidence type="ECO:0000259" key="9">
    <source>
        <dbReference type="Pfam" id="PF07685"/>
    </source>
</evidence>
<gene>
    <name evidence="7" type="primary">cobQ</name>
    <name evidence="10" type="ordered locus">Mcup_1874</name>
</gene>
<dbReference type="GeneID" id="10494062"/>
<dbReference type="NCBIfam" id="NF001989">
    <property type="entry name" value="PRK00784.1"/>
    <property type="match status" value="1"/>
</dbReference>
<keyword evidence="4 7" id="KW-0169">Cobalamin biosynthesis</keyword>
<evidence type="ECO:0000259" key="8">
    <source>
        <dbReference type="Pfam" id="PF01656"/>
    </source>
</evidence>
<dbReference type="RefSeq" id="WP_013738474.1">
    <property type="nucleotide sequence ID" value="NC_015435.1"/>
</dbReference>
<dbReference type="Proteomes" id="UP000007812">
    <property type="component" value="Chromosome"/>
</dbReference>
<keyword evidence="11" id="KW-1185">Reference proteome</keyword>
<dbReference type="PANTHER" id="PTHR21343:SF1">
    <property type="entry name" value="COBYRIC ACID SYNTHASE"/>
    <property type="match status" value="1"/>
</dbReference>
<dbReference type="SUPFAM" id="SSF52317">
    <property type="entry name" value="Class I glutamine amidotransferase-like"/>
    <property type="match status" value="1"/>
</dbReference>
<dbReference type="InterPro" id="IPR033949">
    <property type="entry name" value="CobQ_GATase1"/>
</dbReference>
<dbReference type="Gene3D" id="3.40.50.300">
    <property type="entry name" value="P-loop containing nucleotide triphosphate hydrolases"/>
    <property type="match status" value="1"/>
</dbReference>
<feature type="domain" description="CobB/CobQ-like glutamine amidotransferase" evidence="9">
    <location>
        <begin position="234"/>
        <end position="411"/>
    </location>
</feature>
<dbReference type="PROSITE" id="PS51274">
    <property type="entry name" value="GATASE_COBBQ"/>
    <property type="match status" value="1"/>
</dbReference>
<dbReference type="Gene3D" id="3.40.50.880">
    <property type="match status" value="1"/>
</dbReference>
<comment type="similarity">
    <text evidence="2 7">Belongs to the CobB/CobQ family. CobQ subfamily.</text>
</comment>
<protein>
    <recommendedName>
        <fullName evidence="3 7">Probable cobyric acid synthase</fullName>
    </recommendedName>
</protein>
<dbReference type="STRING" id="1006006.Mcup_1874"/>
<dbReference type="InterPro" id="IPR029062">
    <property type="entry name" value="Class_I_gatase-like"/>
</dbReference>
<dbReference type="KEGG" id="mcn:Mcup_1874"/>